<protein>
    <submittedName>
        <fullName evidence="1">Uncharacterized protein</fullName>
    </submittedName>
</protein>
<evidence type="ECO:0000313" key="2">
    <source>
        <dbReference type="Proteomes" id="UP001283361"/>
    </source>
</evidence>
<proteinExistence type="predicted"/>
<dbReference type="AlphaFoldDB" id="A0AAE1AQ77"/>
<dbReference type="Proteomes" id="UP001283361">
    <property type="component" value="Unassembled WGS sequence"/>
</dbReference>
<reference evidence="1" key="1">
    <citation type="journal article" date="2023" name="G3 (Bethesda)">
        <title>A reference genome for the long-term kleptoplast-retaining sea slug Elysia crispata morphotype clarki.</title>
        <authorList>
            <person name="Eastman K.E."/>
            <person name="Pendleton A.L."/>
            <person name="Shaikh M.A."/>
            <person name="Suttiyut T."/>
            <person name="Ogas R."/>
            <person name="Tomko P."/>
            <person name="Gavelis G."/>
            <person name="Widhalm J.R."/>
            <person name="Wisecaver J.H."/>
        </authorList>
    </citation>
    <scope>NUCLEOTIDE SEQUENCE</scope>
    <source>
        <strain evidence="1">ECLA1</strain>
    </source>
</reference>
<sequence length="67" mass="7561">MGPKVNASRFFQHGKGFTQVVHSTRPSSNLWNCLVCRSGSWHRCVTSRMKSQYRLTNVTWVTSGAST</sequence>
<dbReference type="EMBL" id="JAWDGP010001428">
    <property type="protein sequence ID" value="KAK3791868.1"/>
    <property type="molecule type" value="Genomic_DNA"/>
</dbReference>
<evidence type="ECO:0000313" key="1">
    <source>
        <dbReference type="EMBL" id="KAK3791868.1"/>
    </source>
</evidence>
<accession>A0AAE1AQ77</accession>
<keyword evidence="2" id="KW-1185">Reference proteome</keyword>
<organism evidence="1 2">
    <name type="scientific">Elysia crispata</name>
    <name type="common">lettuce slug</name>
    <dbReference type="NCBI Taxonomy" id="231223"/>
    <lineage>
        <taxon>Eukaryota</taxon>
        <taxon>Metazoa</taxon>
        <taxon>Spiralia</taxon>
        <taxon>Lophotrochozoa</taxon>
        <taxon>Mollusca</taxon>
        <taxon>Gastropoda</taxon>
        <taxon>Heterobranchia</taxon>
        <taxon>Euthyneura</taxon>
        <taxon>Panpulmonata</taxon>
        <taxon>Sacoglossa</taxon>
        <taxon>Placobranchoidea</taxon>
        <taxon>Plakobranchidae</taxon>
        <taxon>Elysia</taxon>
    </lineage>
</organism>
<gene>
    <name evidence="1" type="ORF">RRG08_026771</name>
</gene>
<comment type="caution">
    <text evidence="1">The sequence shown here is derived from an EMBL/GenBank/DDBJ whole genome shotgun (WGS) entry which is preliminary data.</text>
</comment>
<name>A0AAE1AQ77_9GAST</name>